<accession>A0A2A9EJC6</accession>
<dbReference type="EMBL" id="PDJI01000004">
    <property type="protein sequence ID" value="PFG38345.1"/>
    <property type="molecule type" value="Genomic_DNA"/>
</dbReference>
<evidence type="ECO:0000313" key="2">
    <source>
        <dbReference type="EMBL" id="PFG38345.1"/>
    </source>
</evidence>
<feature type="region of interest" description="Disordered" evidence="1">
    <location>
        <begin position="1"/>
        <end position="40"/>
    </location>
</feature>
<dbReference type="RefSeq" id="WP_098482634.1">
    <property type="nucleotide sequence ID" value="NZ_PDJI01000004.1"/>
</dbReference>
<comment type="caution">
    <text evidence="2">The sequence shown here is derived from an EMBL/GenBank/DDBJ whole genome shotgun (WGS) entry which is preliminary data.</text>
</comment>
<dbReference type="OrthoDB" id="4829209at2"/>
<dbReference type="Proteomes" id="UP000222106">
    <property type="component" value="Unassembled WGS sequence"/>
</dbReference>
<name>A0A2A9EJC6_9MICO</name>
<gene>
    <name evidence="2" type="ORF">ATJ97_0819</name>
</gene>
<evidence type="ECO:0008006" key="4">
    <source>
        <dbReference type="Google" id="ProtNLM"/>
    </source>
</evidence>
<organism evidence="2 3">
    <name type="scientific">Georgenia soli</name>
    <dbReference type="NCBI Taxonomy" id="638953"/>
    <lineage>
        <taxon>Bacteria</taxon>
        <taxon>Bacillati</taxon>
        <taxon>Actinomycetota</taxon>
        <taxon>Actinomycetes</taxon>
        <taxon>Micrococcales</taxon>
        <taxon>Bogoriellaceae</taxon>
        <taxon>Georgenia</taxon>
    </lineage>
</organism>
<dbReference type="AlphaFoldDB" id="A0A2A9EJC6"/>
<keyword evidence="3" id="KW-1185">Reference proteome</keyword>
<evidence type="ECO:0000256" key="1">
    <source>
        <dbReference type="SAM" id="MobiDB-lite"/>
    </source>
</evidence>
<proteinExistence type="predicted"/>
<evidence type="ECO:0000313" key="3">
    <source>
        <dbReference type="Proteomes" id="UP000222106"/>
    </source>
</evidence>
<protein>
    <recommendedName>
        <fullName evidence="4">FXSXX-COOH protein</fullName>
    </recommendedName>
</protein>
<sequence>MGQTPADRQAQGLPDGDVPADADLPTGHDPSESATGTDPLARLENIGDVPLADQVAVFDAVHAHLSARLTSAES</sequence>
<reference evidence="2 3" key="1">
    <citation type="submission" date="2017-10" db="EMBL/GenBank/DDBJ databases">
        <title>Sequencing the genomes of 1000 actinobacteria strains.</title>
        <authorList>
            <person name="Klenk H.-P."/>
        </authorList>
    </citation>
    <scope>NUCLEOTIDE SEQUENCE [LARGE SCALE GENOMIC DNA]</scope>
    <source>
        <strain evidence="2 3">DSM 21838</strain>
    </source>
</reference>